<evidence type="ECO:0000256" key="4">
    <source>
        <dbReference type="ARBA" id="ARBA00022737"/>
    </source>
</evidence>
<comment type="caution">
    <text evidence="15">The sequence shown here is derived from an EMBL/GenBank/DDBJ whole genome shotgun (WGS) entry which is preliminary data.</text>
</comment>
<name>A0A1W0WZC7_HYPEX</name>
<dbReference type="PROSITE" id="PS01187">
    <property type="entry name" value="EGF_CA"/>
    <property type="match status" value="2"/>
</dbReference>
<feature type="region of interest" description="Disordered" evidence="11">
    <location>
        <begin position="661"/>
        <end position="710"/>
    </location>
</feature>
<dbReference type="FunFam" id="4.10.1080.10:FF:000004">
    <property type="entry name" value="Cartilage oligomeric matrix protein"/>
    <property type="match status" value="1"/>
</dbReference>
<dbReference type="PANTHER" id="PTHR10199">
    <property type="entry name" value="THROMBOSPONDIN"/>
    <property type="match status" value="1"/>
</dbReference>
<accession>A0A1W0WZC7</accession>
<evidence type="ECO:0000256" key="12">
    <source>
        <dbReference type="SAM" id="SignalP"/>
    </source>
</evidence>
<feature type="region of interest" description="Disordered" evidence="11">
    <location>
        <begin position="245"/>
        <end position="264"/>
    </location>
</feature>
<protein>
    <submittedName>
        <fullName evidence="15">Cartilage oligomeric matrix protein</fullName>
    </submittedName>
</protein>
<dbReference type="FunFam" id="4.10.1080.10:FF:000001">
    <property type="entry name" value="Thrombospondin 3"/>
    <property type="match status" value="1"/>
</dbReference>
<feature type="region of interest" description="Disordered" evidence="11">
    <location>
        <begin position="26"/>
        <end position="46"/>
    </location>
</feature>
<dbReference type="Gene3D" id="2.60.120.200">
    <property type="match status" value="2"/>
</dbReference>
<dbReference type="InterPro" id="IPR018097">
    <property type="entry name" value="EGF_Ca-bd_CS"/>
</dbReference>
<dbReference type="Pfam" id="PF02412">
    <property type="entry name" value="TSP_3"/>
    <property type="match status" value="6"/>
</dbReference>
<dbReference type="PANTHER" id="PTHR10199:SF100">
    <property type="entry name" value="THROMBOSPONDIN, ISOFORM A"/>
    <property type="match status" value="1"/>
</dbReference>
<feature type="domain" description="EGF-like" evidence="13">
    <location>
        <begin position="544"/>
        <end position="583"/>
    </location>
</feature>
<dbReference type="GO" id="GO:0007155">
    <property type="term" value="P:cell adhesion"/>
    <property type="evidence" value="ECO:0007669"/>
    <property type="project" value="UniProtKB-KW"/>
</dbReference>
<feature type="disulfide bond" evidence="9">
    <location>
        <begin position="599"/>
        <end position="616"/>
    </location>
</feature>
<evidence type="ECO:0000256" key="3">
    <source>
        <dbReference type="ARBA" id="ARBA00022729"/>
    </source>
</evidence>
<keyword evidence="16" id="KW-1185">Reference proteome</keyword>
<keyword evidence="2 9" id="KW-0245">EGF-like domain</keyword>
<feature type="signal peptide" evidence="12">
    <location>
        <begin position="1"/>
        <end position="20"/>
    </location>
</feature>
<feature type="chain" id="PRO_5013184449" evidence="12">
    <location>
        <begin position="21"/>
        <end position="1138"/>
    </location>
</feature>
<feature type="repeat" description="TSP type-3" evidence="10">
    <location>
        <begin position="728"/>
        <end position="763"/>
    </location>
</feature>
<dbReference type="SUPFAM" id="SSF103647">
    <property type="entry name" value="TSP type-3 repeat"/>
    <property type="match status" value="2"/>
</dbReference>
<dbReference type="InterPro" id="IPR008859">
    <property type="entry name" value="Thrombospondin_C"/>
</dbReference>
<dbReference type="Gene3D" id="4.10.1080.10">
    <property type="entry name" value="TSP type-3 repeat"/>
    <property type="match status" value="2"/>
</dbReference>
<evidence type="ECO:0000256" key="10">
    <source>
        <dbReference type="PROSITE-ProRule" id="PRU00634"/>
    </source>
</evidence>
<dbReference type="SUPFAM" id="SSF57184">
    <property type="entry name" value="Growth factor receptor domain"/>
    <property type="match status" value="1"/>
</dbReference>
<keyword evidence="6" id="KW-0130">Cell adhesion</keyword>
<dbReference type="FunFam" id="2.60.120.200:FF:000002">
    <property type="entry name" value="Thrombospondin 3"/>
    <property type="match status" value="1"/>
</dbReference>
<dbReference type="SUPFAM" id="SSF49899">
    <property type="entry name" value="Concanavalin A-like lectins/glucanases"/>
    <property type="match status" value="1"/>
</dbReference>
<feature type="region of interest" description="Disordered" evidence="11">
    <location>
        <begin position="723"/>
        <end position="745"/>
    </location>
</feature>
<dbReference type="OrthoDB" id="14563at2759"/>
<feature type="domain" description="EGF-like" evidence="13">
    <location>
        <begin position="588"/>
        <end position="630"/>
    </location>
</feature>
<dbReference type="FunFam" id="2.10.25.10:FF:000027">
    <property type="entry name" value="Thrombospondin 3"/>
    <property type="match status" value="1"/>
</dbReference>
<dbReference type="SMART" id="SM00179">
    <property type="entry name" value="EGF_CA"/>
    <property type="match status" value="6"/>
</dbReference>
<evidence type="ECO:0000313" key="15">
    <source>
        <dbReference type="EMBL" id="OQV20567.1"/>
    </source>
</evidence>
<evidence type="ECO:0000259" key="13">
    <source>
        <dbReference type="PROSITE" id="PS50026"/>
    </source>
</evidence>
<feature type="domain" description="TSP C-terminal" evidence="14">
    <location>
        <begin position="900"/>
        <end position="1114"/>
    </location>
</feature>
<evidence type="ECO:0000259" key="14">
    <source>
        <dbReference type="PROSITE" id="PS51236"/>
    </source>
</evidence>
<dbReference type="InterPro" id="IPR028974">
    <property type="entry name" value="TSP_type-3_rpt"/>
</dbReference>
<evidence type="ECO:0000256" key="7">
    <source>
        <dbReference type="ARBA" id="ARBA00023157"/>
    </source>
</evidence>
<dbReference type="SMART" id="SM00181">
    <property type="entry name" value="EGF"/>
    <property type="match status" value="7"/>
</dbReference>
<feature type="repeat" description="TSP type-3" evidence="10">
    <location>
        <begin position="825"/>
        <end position="860"/>
    </location>
</feature>
<dbReference type="AlphaFoldDB" id="A0A1W0WZC7"/>
<dbReference type="PROSITE" id="PS51234">
    <property type="entry name" value="TSP3"/>
    <property type="match status" value="2"/>
</dbReference>
<reference evidence="16" key="1">
    <citation type="submission" date="2017-01" db="EMBL/GenBank/DDBJ databases">
        <title>Comparative genomics of anhydrobiosis in the tardigrade Hypsibius dujardini.</title>
        <authorList>
            <person name="Yoshida Y."/>
            <person name="Koutsovoulos G."/>
            <person name="Laetsch D."/>
            <person name="Stevens L."/>
            <person name="Kumar S."/>
            <person name="Horikawa D."/>
            <person name="Ishino K."/>
            <person name="Komine S."/>
            <person name="Tomita M."/>
            <person name="Blaxter M."/>
            <person name="Arakawa K."/>
        </authorList>
    </citation>
    <scope>NUCLEOTIDE SEQUENCE [LARGE SCALE GENOMIC DNA]</scope>
    <source>
        <strain evidence="16">Z151</strain>
    </source>
</reference>
<proteinExistence type="inferred from homology"/>
<dbReference type="GO" id="GO:0005576">
    <property type="term" value="C:extracellular region"/>
    <property type="evidence" value="ECO:0007669"/>
    <property type="project" value="InterPro"/>
</dbReference>
<gene>
    <name evidence="15" type="ORF">BV898_05389</name>
</gene>
<feature type="region of interest" description="Disordered" evidence="11">
    <location>
        <begin position="801"/>
        <end position="829"/>
    </location>
</feature>
<dbReference type="InterPro" id="IPR049883">
    <property type="entry name" value="NOTCH1_EGF-like"/>
</dbReference>
<keyword evidence="8" id="KW-0325">Glycoprotein</keyword>
<dbReference type="InterPro" id="IPR000742">
    <property type="entry name" value="EGF"/>
</dbReference>
<evidence type="ECO:0000256" key="11">
    <source>
        <dbReference type="SAM" id="MobiDB-lite"/>
    </source>
</evidence>
<dbReference type="InterPro" id="IPR013320">
    <property type="entry name" value="ConA-like_dom_sf"/>
</dbReference>
<keyword evidence="4" id="KW-0677">Repeat</keyword>
<feature type="domain" description="EGF-like" evidence="13">
    <location>
        <begin position="489"/>
        <end position="527"/>
    </location>
</feature>
<organism evidence="15 16">
    <name type="scientific">Hypsibius exemplaris</name>
    <name type="common">Freshwater tardigrade</name>
    <dbReference type="NCBI Taxonomy" id="2072580"/>
    <lineage>
        <taxon>Eukaryota</taxon>
        <taxon>Metazoa</taxon>
        <taxon>Ecdysozoa</taxon>
        <taxon>Tardigrada</taxon>
        <taxon>Eutardigrada</taxon>
        <taxon>Parachela</taxon>
        <taxon>Hypsibioidea</taxon>
        <taxon>Hypsibiidae</taxon>
        <taxon>Hypsibius</taxon>
    </lineage>
</organism>
<evidence type="ECO:0000256" key="6">
    <source>
        <dbReference type="ARBA" id="ARBA00022889"/>
    </source>
</evidence>
<dbReference type="PROSITE" id="PS50026">
    <property type="entry name" value="EGF_3"/>
    <property type="match status" value="5"/>
</dbReference>
<dbReference type="Proteomes" id="UP000192578">
    <property type="component" value="Unassembled WGS sequence"/>
</dbReference>
<dbReference type="InterPro" id="IPR009030">
    <property type="entry name" value="Growth_fac_rcpt_cys_sf"/>
</dbReference>
<dbReference type="PROSITE" id="PS51236">
    <property type="entry name" value="TSP_CTER"/>
    <property type="match status" value="1"/>
</dbReference>
<evidence type="ECO:0000256" key="9">
    <source>
        <dbReference type="PROSITE-ProRule" id="PRU00076"/>
    </source>
</evidence>
<evidence type="ECO:0000256" key="5">
    <source>
        <dbReference type="ARBA" id="ARBA00022837"/>
    </source>
</evidence>
<evidence type="ECO:0000313" key="16">
    <source>
        <dbReference type="Proteomes" id="UP000192578"/>
    </source>
</evidence>
<dbReference type="Pfam" id="PF07645">
    <property type="entry name" value="EGF_CA"/>
    <property type="match status" value="2"/>
</dbReference>
<feature type="compositionally biased region" description="Acidic residues" evidence="11">
    <location>
        <begin position="664"/>
        <end position="681"/>
    </location>
</feature>
<dbReference type="GO" id="GO:0005509">
    <property type="term" value="F:calcium ion binding"/>
    <property type="evidence" value="ECO:0007669"/>
    <property type="project" value="UniProtKB-UniRule"/>
</dbReference>
<evidence type="ECO:0000256" key="8">
    <source>
        <dbReference type="ARBA" id="ARBA00023180"/>
    </source>
</evidence>
<evidence type="ECO:0000256" key="1">
    <source>
        <dbReference type="ARBA" id="ARBA00009456"/>
    </source>
</evidence>
<feature type="domain" description="EGF-like" evidence="13">
    <location>
        <begin position="331"/>
        <end position="370"/>
    </location>
</feature>
<feature type="domain" description="EGF-like" evidence="13">
    <location>
        <begin position="409"/>
        <end position="448"/>
    </location>
</feature>
<feature type="compositionally biased region" description="Pro residues" evidence="11">
    <location>
        <begin position="249"/>
        <end position="261"/>
    </location>
</feature>
<dbReference type="Pfam" id="PF05735">
    <property type="entry name" value="TSP_C"/>
    <property type="match status" value="1"/>
</dbReference>
<evidence type="ECO:0000256" key="2">
    <source>
        <dbReference type="ARBA" id="ARBA00022536"/>
    </source>
</evidence>
<dbReference type="EMBL" id="MTYJ01000029">
    <property type="protein sequence ID" value="OQV20567.1"/>
    <property type="molecule type" value="Genomic_DNA"/>
</dbReference>
<comment type="caution">
    <text evidence="9">Lacks conserved residue(s) required for the propagation of feature annotation.</text>
</comment>
<dbReference type="InterPro" id="IPR017897">
    <property type="entry name" value="Thrombospondin_3_rpt"/>
</dbReference>
<feature type="compositionally biased region" description="Low complexity" evidence="11">
    <location>
        <begin position="34"/>
        <end position="43"/>
    </location>
</feature>
<keyword evidence="3 12" id="KW-0732">Signal</keyword>
<sequence>MAPWCSVALSGLIFCGWVTSQQHARSRTTDTSHSRSPSSSATDNSVNIHSASYGGSYYPFVDTAANLEYDKDLSRQLSNSLKGHRESFLVFHNVRPASTTPASGTQALLALDSHMFDKTRAFHVVLDRRQRKITFFLRSKNVEGHGVSVQLPQLTETSELRTLVLRINQADPQKNLIQVFVDCRSYGTVSVPHSFRDFGQLEATARRDNKVSISVQNGTSSSADQVLRGLGCIPVERPQLDVTRRSVPRPVPPTRRPPAPVPTEMWMSCTNQTLLLADGPLGTSITDAKHSMHSLKGDMDGLRHELKLLLHELRELRRKMDECDLCSKKTPINQCDAQPCFPGVRCETLADSYRCGPCPAGYKGDGRTCQQDFCDPNPCYPGVDCQSGSNRAHCGACPSGMLGDGRECRRDLCEPNPCHPGVACQQHGDAYTCGPCPPGYAGDGKRCTRLTTCADRPCFDDVPCYDTVDGFRCGPCPPGYSGNGTTCDDINECLQARPCDARTQCINTVPGYHCTKCPPGFEGPEETDGTGLDDAQRRPQKCVDVNECLLDNGGCVPNSKCSNTEGSFSCGACNRGYTGDQTQGCRKRDDLCPDGITACHKNANCVLRRGHSGYTCECKVGYAGDGNLCELDTDLDGFPDSALNCDELHCRKDNCPLIPNSGQEDADMDGMGDQCDPDADNDGILNQDDKDNCPYRANPGQENSETENSDKYGDACDNCPYVSNPSQLDTDGDGMGDECDSDADGDGVLNKADNCPLIPNRDQVDTDKDGLGDACDNCPKMANPDQKDKDKDLVGDVCDTNDDKDRDGIQDGNDNCPAIANSDQLDSDGDGMGDVCDADKDGDAVPNVKDNCPLVANPGQQDFDDDGKGDICDDDWDGDGVLDRFDVCPDNKKIYKTDFRTYQTVPLDPEGESQIDPMWIILNEGAEIYQTLNSDPGLAVGYDAFMGVDFGGTFFVNTNIDDDYAGFVFAYQDSGHFYTVMWKKAAQKYWSTTPFEASAEPGIQLKLVDSDTGPGEMMRNALWHTGNTTNEVVLLWKDPRNIGWKEKTAYRWELVHRPNLGLIRIRFFEGIEMVADSGNIYDTNLLGGRLGVFCFSQESVIWSDLVYRCNENDPTFNGFHLPPLDPGNATLNVQWSPN</sequence>
<feature type="compositionally biased region" description="Acidic residues" evidence="11">
    <location>
        <begin position="730"/>
        <end position="745"/>
    </location>
</feature>
<dbReference type="PROSITE" id="PS01186">
    <property type="entry name" value="EGF_2"/>
    <property type="match status" value="1"/>
</dbReference>
<dbReference type="InterPro" id="IPR001881">
    <property type="entry name" value="EGF-like_Ca-bd_dom"/>
</dbReference>
<comment type="similarity">
    <text evidence="1">Belongs to the thrombospondin family.</text>
</comment>
<keyword evidence="5 10" id="KW-0106">Calcium</keyword>
<keyword evidence="7 9" id="KW-1015">Disulfide bond</keyword>
<dbReference type="Gene3D" id="2.10.25.10">
    <property type="entry name" value="Laminin"/>
    <property type="match status" value="6"/>
</dbReference>
<dbReference type="CDD" id="cd00054">
    <property type="entry name" value="EGF_CA"/>
    <property type="match status" value="2"/>
</dbReference>
<dbReference type="InterPro" id="IPR003367">
    <property type="entry name" value="Thrombospondin_3-like_rpt"/>
</dbReference>